<organism evidence="1 2">
    <name type="scientific">Ancylostoma caninum</name>
    <name type="common">Dog hookworm</name>
    <dbReference type="NCBI Taxonomy" id="29170"/>
    <lineage>
        <taxon>Eukaryota</taxon>
        <taxon>Metazoa</taxon>
        <taxon>Ecdysozoa</taxon>
        <taxon>Nematoda</taxon>
        <taxon>Chromadorea</taxon>
        <taxon>Rhabditida</taxon>
        <taxon>Rhabditina</taxon>
        <taxon>Rhabditomorpha</taxon>
        <taxon>Strongyloidea</taxon>
        <taxon>Ancylostomatidae</taxon>
        <taxon>Ancylostomatinae</taxon>
        <taxon>Ancylostoma</taxon>
    </lineage>
</organism>
<evidence type="ECO:0000313" key="1">
    <source>
        <dbReference type="EMBL" id="RCN27051.1"/>
    </source>
</evidence>
<dbReference type="Proteomes" id="UP000252519">
    <property type="component" value="Unassembled WGS sequence"/>
</dbReference>
<protein>
    <submittedName>
        <fullName evidence="1">Uncharacterized protein</fullName>
    </submittedName>
</protein>
<keyword evidence="2" id="KW-1185">Reference proteome</keyword>
<evidence type="ECO:0000313" key="2">
    <source>
        <dbReference type="Proteomes" id="UP000252519"/>
    </source>
</evidence>
<dbReference type="AlphaFoldDB" id="A0A368F4K4"/>
<dbReference type="OrthoDB" id="106945at2759"/>
<sequence length="70" mass="8149">MKNDHLEIAPREPQHHKRGIKKQYCLVDDLRAVIPDVWDQIGDNATQNLVKSKPRRTFEVIRIDGGPIDY</sequence>
<gene>
    <name evidence="1" type="ORF">ANCCAN_27216</name>
</gene>
<proteinExistence type="predicted"/>
<name>A0A368F4K4_ANCCA</name>
<comment type="caution">
    <text evidence="1">The sequence shown here is derived from an EMBL/GenBank/DDBJ whole genome shotgun (WGS) entry which is preliminary data.</text>
</comment>
<dbReference type="EMBL" id="JOJR01005137">
    <property type="protein sequence ID" value="RCN27051.1"/>
    <property type="molecule type" value="Genomic_DNA"/>
</dbReference>
<reference evidence="1 2" key="1">
    <citation type="submission" date="2014-10" db="EMBL/GenBank/DDBJ databases">
        <title>Draft genome of the hookworm Ancylostoma caninum.</title>
        <authorList>
            <person name="Mitreva M."/>
        </authorList>
    </citation>
    <scope>NUCLEOTIDE SEQUENCE [LARGE SCALE GENOMIC DNA]</scope>
    <source>
        <strain evidence="1 2">Baltimore</strain>
    </source>
</reference>
<accession>A0A368F4K4</accession>